<dbReference type="Proteomes" id="UP000249130">
    <property type="component" value="Unassembled WGS sequence"/>
</dbReference>
<keyword evidence="2" id="KW-1185">Reference proteome</keyword>
<gene>
    <name evidence="1" type="ORF">CH341_08060</name>
</gene>
<evidence type="ECO:0000313" key="2">
    <source>
        <dbReference type="Proteomes" id="UP000249130"/>
    </source>
</evidence>
<name>A0A327L3R0_9BRAD</name>
<dbReference type="AlphaFoldDB" id="A0A327L3R0"/>
<reference evidence="1 2" key="1">
    <citation type="submission" date="2017-07" db="EMBL/GenBank/DDBJ databases">
        <title>Draft Genome Sequences of Select Purple Nonsulfur Bacteria.</title>
        <authorList>
            <person name="Lasarre B."/>
            <person name="Mckinlay J.B."/>
        </authorList>
    </citation>
    <scope>NUCLEOTIDE SEQUENCE [LARGE SCALE GENOMIC DNA]</scope>
    <source>
        <strain evidence="1 2">DSM 5909</strain>
    </source>
</reference>
<evidence type="ECO:0000313" key="1">
    <source>
        <dbReference type="EMBL" id="RAI44635.1"/>
    </source>
</evidence>
<proteinExistence type="predicted"/>
<organism evidence="1 2">
    <name type="scientific">Rhodoplanes roseus</name>
    <dbReference type="NCBI Taxonomy" id="29409"/>
    <lineage>
        <taxon>Bacteria</taxon>
        <taxon>Pseudomonadati</taxon>
        <taxon>Pseudomonadota</taxon>
        <taxon>Alphaproteobacteria</taxon>
        <taxon>Hyphomicrobiales</taxon>
        <taxon>Nitrobacteraceae</taxon>
        <taxon>Rhodoplanes</taxon>
    </lineage>
</organism>
<dbReference type="OrthoDB" id="9790710at2"/>
<dbReference type="EMBL" id="NPEX01000038">
    <property type="protein sequence ID" value="RAI44635.1"/>
    <property type="molecule type" value="Genomic_DNA"/>
</dbReference>
<dbReference type="Gene3D" id="3.40.50.11350">
    <property type="match status" value="1"/>
</dbReference>
<dbReference type="RefSeq" id="WP_111418526.1">
    <property type="nucleotide sequence ID" value="NZ_NPEX01000038.1"/>
</dbReference>
<comment type="caution">
    <text evidence="1">The sequence shown here is derived from an EMBL/GenBank/DDBJ whole genome shotgun (WGS) entry which is preliminary data.</text>
</comment>
<accession>A0A327L3R0</accession>
<protein>
    <submittedName>
        <fullName evidence="1">Uncharacterized protein</fullName>
    </submittedName>
</protein>
<sequence>MVRLVPRAVGRLLRRGRDRTTEAVTPGGPCCFVPRDAGLFSNVNFIAGEIVGGREVFPLFTRDAVQPGTVLRQFPYFDPGGANAWFAFFAPLAYREGDDRHADMAFLKALPRTTCEAADPVFRIPAATRALYGRPDFATWRRAAHARLAPLLRPAPAVAAAVAAALATMPGPRIGVHVRHPSHGVEQGLVLFADYFAGVDRLLDETPDASLFLATDTELALAAFRLRYGDRVRWQPDVVRTSIDDLLVWADAATRGKVDAMGFVDGVGHQTHYRLAAAGGAEGLRAGTEAAIDVFTLAGCDSFVCTLSNFTLACAWLAPDQQQILVARRMI</sequence>